<sequence length="352" mass="40966">MMKVRLILTFKLFFEILFFALASALDLDLNKSDTVNLRISSQQLEQTYNFFTKKLSNSEKENLIKLNSSSEYARSTIPKGAGYDFTVQMAIYTLSESLYINRKYFKVDLISDSKKNKDIFEIANCLYSTSRSTLKTLKLVKQRCFHHSESSQLNIFPKKVAKKLELYCNKFKKIEVRYARLSDFIYLLKMILKKSKIHNSNLLELSKLIWGIIKSPSFKKIKFSKDLSAPISSQNPAIKPSKKEAATISKISFLLRHIDNTLLEKIKILPFWIFKVSDEFSIILIESQSIANRIWSPLEEQIESNLKKLRKCTSSKRQSCCSHKSKKYKLSRDEKFIKNVRDVANQIRSDIE</sequence>
<dbReference type="VEuPathDB" id="CryptoDB:CPATCC_0035620"/>
<feature type="signal peptide" evidence="1">
    <location>
        <begin position="1"/>
        <end position="24"/>
    </location>
</feature>
<name>A0A7S7RHC6_CRYPV</name>
<dbReference type="EMBL" id="CP044422">
    <property type="protein sequence ID" value="QOY43257.1"/>
    <property type="molecule type" value="Genomic_DNA"/>
</dbReference>
<evidence type="ECO:0008006" key="4">
    <source>
        <dbReference type="Google" id="ProtNLM"/>
    </source>
</evidence>
<dbReference type="OMA" id="AREHNDG"/>
<dbReference type="Proteomes" id="UP000593906">
    <property type="component" value="Chromosome 1"/>
</dbReference>
<keyword evidence="1" id="KW-0732">Signal</keyword>
<feature type="chain" id="PRO_5030767382" description="Secreted protein" evidence="1">
    <location>
        <begin position="25"/>
        <end position="352"/>
    </location>
</feature>
<evidence type="ECO:0000256" key="1">
    <source>
        <dbReference type="SAM" id="SignalP"/>
    </source>
</evidence>
<evidence type="ECO:0000313" key="3">
    <source>
        <dbReference type="Proteomes" id="UP000593906"/>
    </source>
</evidence>
<proteinExistence type="predicted"/>
<accession>A0A7S7RHC6</accession>
<evidence type="ECO:0000313" key="2">
    <source>
        <dbReference type="EMBL" id="QOY43257.1"/>
    </source>
</evidence>
<reference evidence="2 3" key="1">
    <citation type="submission" date="2019-09" db="EMBL/GenBank/DDBJ databases">
        <title>Consistent, comparative and evidence-based genome assembly and annotation for Cryptosporidium parvum, C. hominis and C. tyzzeri.</title>
        <authorList>
            <person name="Baptista R.P."/>
            <person name="Li Y."/>
            <person name="Sateriale A."/>
            <person name="Ansell B."/>
            <person name="Jex A."/>
            <person name="Sanders M."/>
            <person name="Brooks K."/>
            <person name="Tracey A."/>
            <person name="Berriman M."/>
            <person name="Striepen B."/>
            <person name="Cotton J.A."/>
            <person name="Kissinger J.C."/>
        </authorList>
    </citation>
    <scope>NUCLEOTIDE SEQUENCE [LARGE SCALE GENOMIC DNA]</scope>
    <source>
        <strain evidence="2 3">IOWA-ATCC</strain>
    </source>
</reference>
<gene>
    <name evidence="2" type="ORF">CPATCC_000025</name>
</gene>
<organism evidence="2 3">
    <name type="scientific">Cryptosporidium parvum</name>
    <dbReference type="NCBI Taxonomy" id="5807"/>
    <lineage>
        <taxon>Eukaryota</taxon>
        <taxon>Sar</taxon>
        <taxon>Alveolata</taxon>
        <taxon>Apicomplexa</taxon>
        <taxon>Conoidasida</taxon>
        <taxon>Coccidia</taxon>
        <taxon>Eucoccidiorida</taxon>
        <taxon>Eimeriorina</taxon>
        <taxon>Cryptosporidiidae</taxon>
        <taxon>Cryptosporidium</taxon>
    </lineage>
</organism>
<dbReference type="AlphaFoldDB" id="A0A7S7RHC6"/>
<protein>
    <recommendedName>
        <fullName evidence="4">Secreted protein</fullName>
    </recommendedName>
</protein>